<name>A0A060XJT7_ONCMY</name>
<dbReference type="AlphaFoldDB" id="A0A060XJT7"/>
<evidence type="ECO:0000313" key="2">
    <source>
        <dbReference type="EMBL" id="CDQ77150.1"/>
    </source>
</evidence>
<keyword evidence="1" id="KW-0285">Flavoprotein</keyword>
<gene>
    <name evidence="2" type="ORF">GSONMT00017792001</name>
</gene>
<dbReference type="PaxDb" id="8022-A0A060XJT7"/>
<evidence type="ECO:0000313" key="3">
    <source>
        <dbReference type="Proteomes" id="UP000193380"/>
    </source>
</evidence>
<dbReference type="EMBL" id="FR905206">
    <property type="protein sequence ID" value="CDQ77150.1"/>
    <property type="molecule type" value="Genomic_DNA"/>
</dbReference>
<protein>
    <submittedName>
        <fullName evidence="2">Uncharacterized protein</fullName>
    </submittedName>
</protein>
<accession>A0A060XJT7</accession>
<dbReference type="GO" id="GO:0005829">
    <property type="term" value="C:cytosol"/>
    <property type="evidence" value="ECO:0007669"/>
    <property type="project" value="TreeGrafter"/>
</dbReference>
<dbReference type="PANTHER" id="PTHR19384:SF10">
    <property type="entry name" value="NADPH-DEPENDENT DIFLAVIN OXIDOREDUCTASE 1"/>
    <property type="match status" value="1"/>
</dbReference>
<dbReference type="SUPFAM" id="SSF52343">
    <property type="entry name" value="Ferredoxin reductase-like, C-terminal NADP-linked domain"/>
    <property type="match status" value="1"/>
</dbReference>
<dbReference type="Gene3D" id="3.40.50.80">
    <property type="entry name" value="Nucleotide-binding domain of ferredoxin-NADP reductase (FNR) module"/>
    <property type="match status" value="1"/>
</dbReference>
<reference evidence="2" key="1">
    <citation type="journal article" date="2014" name="Nat. Commun.">
        <title>The rainbow trout genome provides novel insights into evolution after whole-genome duplication in vertebrates.</title>
        <authorList>
            <person name="Berthelot C."/>
            <person name="Brunet F."/>
            <person name="Chalopin D."/>
            <person name="Juanchich A."/>
            <person name="Bernard M."/>
            <person name="Noel B."/>
            <person name="Bento P."/>
            <person name="Da Silva C."/>
            <person name="Labadie K."/>
            <person name="Alberti A."/>
            <person name="Aury J.M."/>
            <person name="Louis A."/>
            <person name="Dehais P."/>
            <person name="Bardou P."/>
            <person name="Montfort J."/>
            <person name="Klopp C."/>
            <person name="Cabau C."/>
            <person name="Gaspin C."/>
            <person name="Thorgaard G.H."/>
            <person name="Boussaha M."/>
            <person name="Quillet E."/>
            <person name="Guyomard R."/>
            <person name="Galiana D."/>
            <person name="Bobe J."/>
            <person name="Volff J.N."/>
            <person name="Genet C."/>
            <person name="Wincker P."/>
            <person name="Jaillon O."/>
            <person name="Roest Crollius H."/>
            <person name="Guiguen Y."/>
        </authorList>
    </citation>
    <scope>NUCLEOTIDE SEQUENCE [LARGE SCALE GENOMIC DNA]</scope>
</reference>
<dbReference type="GO" id="GO:0050660">
    <property type="term" value="F:flavin adenine dinucleotide binding"/>
    <property type="evidence" value="ECO:0007669"/>
    <property type="project" value="TreeGrafter"/>
</dbReference>
<proteinExistence type="predicted"/>
<sequence>MCNSQAELLWDLIANKNGYFYIAGNAKQMPTAVCDALKEGFQSQGGVSSAEADEMLVAMERAGRFQSETWS</sequence>
<organism evidence="2 3">
    <name type="scientific">Oncorhynchus mykiss</name>
    <name type="common">Rainbow trout</name>
    <name type="synonym">Salmo gairdneri</name>
    <dbReference type="NCBI Taxonomy" id="8022"/>
    <lineage>
        <taxon>Eukaryota</taxon>
        <taxon>Metazoa</taxon>
        <taxon>Chordata</taxon>
        <taxon>Craniata</taxon>
        <taxon>Vertebrata</taxon>
        <taxon>Euteleostomi</taxon>
        <taxon>Actinopterygii</taxon>
        <taxon>Neopterygii</taxon>
        <taxon>Teleostei</taxon>
        <taxon>Protacanthopterygii</taxon>
        <taxon>Salmoniformes</taxon>
        <taxon>Salmonidae</taxon>
        <taxon>Salmoninae</taxon>
        <taxon>Oncorhynchus</taxon>
    </lineage>
</organism>
<evidence type="ECO:0000256" key="1">
    <source>
        <dbReference type="ARBA" id="ARBA00022630"/>
    </source>
</evidence>
<dbReference type="PANTHER" id="PTHR19384">
    <property type="entry name" value="NITRIC OXIDE SYNTHASE-RELATED"/>
    <property type="match status" value="1"/>
</dbReference>
<dbReference type="GO" id="GO:0016491">
    <property type="term" value="F:oxidoreductase activity"/>
    <property type="evidence" value="ECO:0007669"/>
    <property type="project" value="TreeGrafter"/>
</dbReference>
<dbReference type="InterPro" id="IPR039261">
    <property type="entry name" value="FNR_nucleotide-bd"/>
</dbReference>
<dbReference type="GO" id="GO:0010181">
    <property type="term" value="F:FMN binding"/>
    <property type="evidence" value="ECO:0007669"/>
    <property type="project" value="TreeGrafter"/>
</dbReference>
<reference evidence="2" key="2">
    <citation type="submission" date="2014-03" db="EMBL/GenBank/DDBJ databases">
        <authorList>
            <person name="Genoscope - CEA"/>
        </authorList>
    </citation>
    <scope>NUCLEOTIDE SEQUENCE</scope>
</reference>
<dbReference type="Proteomes" id="UP000193380">
    <property type="component" value="Unassembled WGS sequence"/>
</dbReference>
<dbReference type="STRING" id="8022.A0A060XJT7"/>